<dbReference type="EnsemblMetazoa" id="XM_038016891.1">
    <property type="protein sequence ID" value="XP_037872819.1"/>
    <property type="gene ID" value="LOC119629772"/>
</dbReference>
<feature type="domain" description="CCHC-type" evidence="3">
    <location>
        <begin position="303"/>
        <end position="318"/>
    </location>
</feature>
<keyword evidence="1" id="KW-0863">Zinc-finger</keyword>
<name>A0A8R2QZM5_BOMMO</name>
<keyword evidence="1" id="KW-0479">Metal-binding</keyword>
<dbReference type="InterPro" id="IPR036875">
    <property type="entry name" value="Znf_CCHC_sf"/>
</dbReference>
<dbReference type="Pfam" id="PF00098">
    <property type="entry name" value="zf-CCHC"/>
    <property type="match status" value="2"/>
</dbReference>
<feature type="domain" description="CCHC-type" evidence="3">
    <location>
        <begin position="260"/>
        <end position="274"/>
    </location>
</feature>
<dbReference type="GO" id="GO:0008270">
    <property type="term" value="F:zinc ion binding"/>
    <property type="evidence" value="ECO:0007669"/>
    <property type="project" value="UniProtKB-KW"/>
</dbReference>
<reference evidence="5" key="1">
    <citation type="journal article" date="2008" name="Insect Biochem. Mol. Biol.">
        <title>The genome of a lepidopteran model insect, the silkworm Bombyx mori.</title>
        <authorList>
            <consortium name="International Silkworm Genome Consortium"/>
        </authorList>
    </citation>
    <scope>NUCLEOTIDE SEQUENCE [LARGE SCALE GENOMIC DNA]</scope>
    <source>
        <strain evidence="5">p50T</strain>
    </source>
</reference>
<dbReference type="Gene3D" id="4.10.60.10">
    <property type="entry name" value="Zinc finger, CCHC-type"/>
    <property type="match status" value="1"/>
</dbReference>
<keyword evidence="5" id="KW-1185">Reference proteome</keyword>
<evidence type="ECO:0000256" key="2">
    <source>
        <dbReference type="SAM" id="MobiDB-lite"/>
    </source>
</evidence>
<evidence type="ECO:0000313" key="5">
    <source>
        <dbReference type="Proteomes" id="UP000005204"/>
    </source>
</evidence>
<protein>
    <recommendedName>
        <fullName evidence="3">CCHC-type domain-containing protein</fullName>
    </recommendedName>
</protein>
<proteinExistence type="predicted"/>
<dbReference type="SUPFAM" id="SSF57756">
    <property type="entry name" value="Retrovirus zinc finger-like domains"/>
    <property type="match status" value="2"/>
</dbReference>
<dbReference type="AlphaFoldDB" id="A0A8R2QZM5"/>
<dbReference type="GO" id="GO:0003676">
    <property type="term" value="F:nucleic acid binding"/>
    <property type="evidence" value="ECO:0007669"/>
    <property type="project" value="InterPro"/>
</dbReference>
<dbReference type="KEGG" id="bmor:119629772"/>
<dbReference type="InterPro" id="IPR001878">
    <property type="entry name" value="Znf_CCHC"/>
</dbReference>
<reference evidence="4" key="2">
    <citation type="submission" date="2022-06" db="UniProtKB">
        <authorList>
            <consortium name="EnsemblMetazoa"/>
        </authorList>
    </citation>
    <scope>IDENTIFICATION</scope>
    <source>
        <strain evidence="4">p50T (Dazao)</strain>
    </source>
</reference>
<keyword evidence="1" id="KW-0862">Zinc</keyword>
<accession>A0A8R2QZM5</accession>
<dbReference type="RefSeq" id="XP_037872819.1">
    <property type="nucleotide sequence ID" value="XM_038016891.2"/>
</dbReference>
<feature type="compositionally biased region" description="Polar residues" evidence="2">
    <location>
        <begin position="18"/>
        <end position="32"/>
    </location>
</feature>
<feature type="region of interest" description="Disordered" evidence="2">
    <location>
        <begin position="1"/>
        <end position="32"/>
    </location>
</feature>
<dbReference type="GeneID" id="119629772"/>
<dbReference type="SMART" id="SM00343">
    <property type="entry name" value="ZnF_C2HC"/>
    <property type="match status" value="2"/>
</dbReference>
<evidence type="ECO:0000259" key="3">
    <source>
        <dbReference type="PROSITE" id="PS50158"/>
    </source>
</evidence>
<dbReference type="Proteomes" id="UP000005204">
    <property type="component" value="Unassembled WGS sequence"/>
</dbReference>
<evidence type="ECO:0000313" key="4">
    <source>
        <dbReference type="EnsemblMetazoa" id="XP_037872819.1"/>
    </source>
</evidence>
<dbReference type="PROSITE" id="PS50158">
    <property type="entry name" value="ZF_CCHC"/>
    <property type="match status" value="2"/>
</dbReference>
<organism evidence="4 5">
    <name type="scientific">Bombyx mori</name>
    <name type="common">Silk moth</name>
    <dbReference type="NCBI Taxonomy" id="7091"/>
    <lineage>
        <taxon>Eukaryota</taxon>
        <taxon>Metazoa</taxon>
        <taxon>Ecdysozoa</taxon>
        <taxon>Arthropoda</taxon>
        <taxon>Hexapoda</taxon>
        <taxon>Insecta</taxon>
        <taxon>Pterygota</taxon>
        <taxon>Neoptera</taxon>
        <taxon>Endopterygota</taxon>
        <taxon>Lepidoptera</taxon>
        <taxon>Glossata</taxon>
        <taxon>Ditrysia</taxon>
        <taxon>Bombycoidea</taxon>
        <taxon>Bombycidae</taxon>
        <taxon>Bombycinae</taxon>
        <taxon>Bombyx</taxon>
    </lineage>
</organism>
<sequence>MTPTKPAATNGDVDEESLSPTSEVGSVQAQNVNEQTTANDGWRALFEAQQTSMKLLVEALTKPPNLEDKNITLPKFQPDDANTDARAWLATADICLSDREIQGSKLILILSKAMKGSAATWFSQIVFPNMKWVEFKEIFISRFVTLETCAATLLKMLSGKPQEGECLAAYASRLFTLLMSRWSNLEKEEMVVSLILAHMGQIEPRLQRNIFAEEITTRCKMQRELMAFSYRKRSYQEITKAVASNTHDNKLPKLSSGSTKCYACGKLGHKSNECFSRSHEKQQTTPIFEHPDTAEGKRAPVTCYKCGVEGHVASRCSKTWSVASNSAQPTVAPSVVKRVNVCGMKPVTRIITQFDSDDARPSTSHEDV</sequence>
<evidence type="ECO:0000256" key="1">
    <source>
        <dbReference type="PROSITE-ProRule" id="PRU00047"/>
    </source>
</evidence>